<feature type="region of interest" description="Disordered" evidence="1">
    <location>
        <begin position="1212"/>
        <end position="1231"/>
    </location>
</feature>
<evidence type="ECO:0000256" key="1">
    <source>
        <dbReference type="SAM" id="MobiDB-lite"/>
    </source>
</evidence>
<feature type="transmembrane region" description="Helical" evidence="2">
    <location>
        <begin position="1972"/>
        <end position="1991"/>
    </location>
</feature>
<dbReference type="Pfam" id="PF14858">
    <property type="entry name" value="CFAP54_N"/>
    <property type="match status" value="1"/>
</dbReference>
<proteinExistence type="predicted"/>
<dbReference type="PANTHER" id="PTHR33487:SF1">
    <property type="entry name" value="CILIA- AND FLAGELLA-ASSOCIATED PROTEIN 54"/>
    <property type="match status" value="1"/>
</dbReference>
<evidence type="ECO:0000313" key="4">
    <source>
        <dbReference type="Proteomes" id="UP000694413"/>
    </source>
</evidence>
<evidence type="ECO:0000256" key="2">
    <source>
        <dbReference type="SAM" id="Phobius"/>
    </source>
</evidence>
<sequence>MVGKSPDSAAGTGSPPACAAACEGELLWFNPASLISPISIFFFRANTLFDIWIKYKPRLPEWYYNERLVKVGDTLAQIKEYKLALQQCYERYLQQFVSVNLDDVMDDVQRFKSAFFPNGVRDKNAAVMFHVLQARNVCIYHVVCSRDRNLWHGESLQTCLNVLTSLRLTMQVALPQEDLCWLIYNGTIHIYTICRHLMVMGHSAKVLEYLLWASICMESSIPLLSVHYLTWRATLYTTVSQCYFDCQASIHGEIFARRGLIKIDELKQLEDISSSLGQTEREKIFREATLKMSVMIFKRAVYESRKKSNSFRRESKVNPRKAVSWPRTATERLLVAMFDGVAAQFLAILEALPDRSRNLLPPHPPVPDEVQIPEVTSELFSAGLEILSGNSLKKENIFVITAGEERVSGDAAVKFVKLAFSYEEWNVFYSAFEFVDNFLQAQDDPTWKKAELELKLLTLMQPVVLPGRFEPSFSINEGGKSKEGSTRRGSEKTKTIRSECCSVIVVFEFQIFLQQEEMCLYGFSFQKTPTEQLQIAYEVLEKAINDMNTSRLTTILPDGKSVFDSCCTKVKFTESYTAQNLSVIYCILMELIMKKIKRNKLSRAIFLMQKSAQKFPEDLSTTSQRQLLEEALTLIEQVEAEQSALYRSLKEAMSSRKKSRTPPPPLLLSRSHCSMTFKPAPFDSDIQVSWYCILGCVAGGSNTKVRLNSNKLQNSGEQILADGKILFEVQGLDANEKYIFAVAAYSSDGKLIGDAIGQMTKPILAYPPLSATTVRAYLTQVAYQIGNFRLARAAFSPMWDYFVSDSSPQPPNAAVISASSNFTISAKRLHFEAVSQTSPIALHLFLRNIFAVSDINVMEGALFCDSICSNEIFYKEQVARLAECERMTVAIELSNWLNDPSYALQSVVQCYGLLAPLIYHKIFSVPVVQILIKCLAVLQEIPSSTLQRRQEECYESILHMIACASYHTVLHSWKEYELSAIIINYGKKLLISPGVSPGQSGDVKTEETRTGKAVKVVALVFNFSLNSLTSEFCYSINTCVICYFIAVLKFKGNTRFLEFFVQLLHKVMNEEKFQSVLEWAESGKNTSPSGKAKSSPDFFSRASRKQFHFLLLHMFWFSKAMDKLKKLAHETLVMLLTKYVIRSRFCQMCLEEMPWKSQMNIYLALAHYHLFKKNLEVQYNMGISGSQHLDSYNILDPEIFSLNNSGTVLAREAADDNKGKPSPSLPEKSEDTETQTCKIFYWCTTVLAHRGGHWTLLQNACRDLWSYTQEFQVIANQSHSHMGAFSITWNLLCSTIWLPFYFASDMIIDMIIDLQASSSLKIVDPEGEFCIPSCLGGIADENGGSALHPQPPMDDVNVVDLRWICNLVLKTIELLYHMKKWEALVHIAVRFNIFTHERFTEQVSPLLVYAQRQLLERIQQFSGSDSHGSHFTKYLSDDAQKMRCRNYIGYKLQLPIAHHNQAKALVSVPLDVNDTLKCFKETLEKSKYQSRALRHSRKLLSLFLAHTQGILEMSSQRDLKVQALHELGNLHFYAGNKRAAFKYWCQSLDETLNIADALNTWQELYFPKDATDCFAVGRSTDMSEKFLSQAGAWGCLHAAVLVAKIAQYITTSKIRLRTKYCYFSAILFKTLFRASLPHPTSDCDFAQYETNILIPGIDLFSDRYRADISTVVASLNFIMLELHSVKQNLIILPLFTLYQYIVSELCKDPAKCIEGRILKIKALTDIGFFTGAFHELSLLISGERIPWKIPAGYRCTEPVQASQKFDTSKSLMTDTNLQVLEDTFNWSLSLTVAPLCNPQMMNKLTLAKMHLIICLSATINNIPEKVEKDLYFVDNDNLPEPSKTTASNVKGNYKNGGKGILLTEAEGTLGRLVQNIQEKYDGDISRYSVEDLEALIEARLELASISHQRHQESTTEGVSLPPRVTAQGHVNVHLWLRCRAMLVTALMAQIHGIGDKKGSTLYYFRFWDYNGQMSLCTVSFFFFFFLGYTLAERVASTAARLPLQWLHALRHLESALNLCRAAAAKKTDLEVELLFQMAMLASRLLIGIKSVKDENVKDEIQQKIPEFATMDLFSSYRDFISGIPLYFYFFFQIPFDVTLQSITSLKDMFDLANGCIIRDGSLFNWMISLLR</sequence>
<reference evidence="3" key="1">
    <citation type="submission" date="2025-08" db="UniProtKB">
        <authorList>
            <consortium name="Ensembl"/>
        </authorList>
    </citation>
    <scope>IDENTIFICATION</scope>
</reference>
<keyword evidence="2" id="KW-0472">Membrane</keyword>
<evidence type="ECO:0000313" key="3">
    <source>
        <dbReference type="Ensembl" id="ENSZALP00000012769.1"/>
    </source>
</evidence>
<organism evidence="3 4">
    <name type="scientific">Zonotrichia albicollis</name>
    <name type="common">White-throated sparrow</name>
    <name type="synonym">Fringilla albicollis</name>
    <dbReference type="NCBI Taxonomy" id="44394"/>
    <lineage>
        <taxon>Eukaryota</taxon>
        <taxon>Metazoa</taxon>
        <taxon>Chordata</taxon>
        <taxon>Craniata</taxon>
        <taxon>Vertebrata</taxon>
        <taxon>Euteleostomi</taxon>
        <taxon>Archelosauria</taxon>
        <taxon>Archosauria</taxon>
        <taxon>Dinosauria</taxon>
        <taxon>Saurischia</taxon>
        <taxon>Theropoda</taxon>
        <taxon>Coelurosauria</taxon>
        <taxon>Aves</taxon>
        <taxon>Neognathae</taxon>
        <taxon>Neoaves</taxon>
        <taxon>Telluraves</taxon>
        <taxon>Australaves</taxon>
        <taxon>Passeriformes</taxon>
        <taxon>Passerellidae</taxon>
        <taxon>Zonotrichia</taxon>
    </lineage>
</organism>
<accession>A0A8D2MSH9</accession>
<keyword evidence="4" id="KW-1185">Reference proteome</keyword>
<dbReference type="Ensembl" id="ENSZALT00000017471.1">
    <property type="protein sequence ID" value="ENSZALP00000012769.1"/>
    <property type="gene ID" value="ENSZALG00000010662.1"/>
</dbReference>
<dbReference type="GO" id="GO:0060271">
    <property type="term" value="P:cilium assembly"/>
    <property type="evidence" value="ECO:0007669"/>
    <property type="project" value="TreeGrafter"/>
</dbReference>
<keyword evidence="2" id="KW-1133">Transmembrane helix</keyword>
<reference evidence="3" key="2">
    <citation type="submission" date="2025-09" db="UniProtKB">
        <authorList>
            <consortium name="Ensembl"/>
        </authorList>
    </citation>
    <scope>IDENTIFICATION</scope>
</reference>
<protein>
    <recommendedName>
        <fullName evidence="5">Cilia and flagella associated protein 54</fullName>
    </recommendedName>
</protein>
<dbReference type="InterPro" id="IPR027912">
    <property type="entry name" value="CFAP54"/>
</dbReference>
<dbReference type="PANTHER" id="PTHR33487">
    <property type="entry name" value="CILIA- AND FLAGELLA-ASSOCIATED PROTEIN 54"/>
    <property type="match status" value="1"/>
</dbReference>
<keyword evidence="2" id="KW-0812">Transmembrane</keyword>
<evidence type="ECO:0008006" key="5">
    <source>
        <dbReference type="Google" id="ProtNLM"/>
    </source>
</evidence>
<dbReference type="Proteomes" id="UP000694413">
    <property type="component" value="Unassembled WGS sequence"/>
</dbReference>
<name>A0A8D2MSH9_ZONAL</name>